<evidence type="ECO:0008006" key="3">
    <source>
        <dbReference type="Google" id="ProtNLM"/>
    </source>
</evidence>
<accession>A0ABZ0II44</accession>
<keyword evidence="2" id="KW-1185">Reference proteome</keyword>
<proteinExistence type="predicted"/>
<gene>
    <name evidence="1" type="ORF">RT717_14115</name>
</gene>
<dbReference type="Proteomes" id="UP001302349">
    <property type="component" value="Chromosome"/>
</dbReference>
<dbReference type="RefSeq" id="WP_317487027.1">
    <property type="nucleotide sequence ID" value="NZ_CP136051.1"/>
</dbReference>
<evidence type="ECO:0000313" key="1">
    <source>
        <dbReference type="EMBL" id="WOK04211.1"/>
    </source>
</evidence>
<dbReference type="EMBL" id="CP136051">
    <property type="protein sequence ID" value="WOK04211.1"/>
    <property type="molecule type" value="Genomic_DNA"/>
</dbReference>
<reference evidence="1 2" key="1">
    <citation type="journal article" date="2023" name="Microbiol. Resour. Announc.">
        <title>Complete Genome Sequence of Imperialibacter roseus strain P4T.</title>
        <authorList>
            <person name="Tizabi D.R."/>
            <person name="Bachvaroff T."/>
            <person name="Hill R.T."/>
        </authorList>
    </citation>
    <scope>NUCLEOTIDE SEQUENCE [LARGE SCALE GENOMIC DNA]</scope>
    <source>
        <strain evidence="1 2">P4T</strain>
    </source>
</reference>
<evidence type="ECO:0000313" key="2">
    <source>
        <dbReference type="Proteomes" id="UP001302349"/>
    </source>
</evidence>
<protein>
    <recommendedName>
        <fullName evidence="3">DUF3052 domain-containing protein</fullName>
    </recommendedName>
</protein>
<organism evidence="1 2">
    <name type="scientific">Imperialibacter roseus</name>
    <dbReference type="NCBI Taxonomy" id="1324217"/>
    <lineage>
        <taxon>Bacteria</taxon>
        <taxon>Pseudomonadati</taxon>
        <taxon>Bacteroidota</taxon>
        <taxon>Cytophagia</taxon>
        <taxon>Cytophagales</taxon>
        <taxon>Flammeovirgaceae</taxon>
        <taxon>Imperialibacter</taxon>
    </lineage>
</organism>
<sequence>MTDLIKKLNYKAQQAIGIFESPEEFAPHVTDFEKLGTIYTNINAANNFDFVLVFVKTEQAIAALSQELVPKLTDDAPFWFVYPKKTSKKYKAEIHRDHGWGPLGKLGFESVRMVAVDDDWSALRFRKTDKIKVLKRDPSWRLT</sequence>
<name>A0ABZ0II44_9BACT</name>